<protein>
    <submittedName>
        <fullName evidence="1">Uncharacterized protein</fullName>
    </submittedName>
</protein>
<dbReference type="AlphaFoldDB" id="A0ABD5AI17"/>
<dbReference type="InterPro" id="IPR029058">
    <property type="entry name" value="AB_hydrolase_fold"/>
</dbReference>
<evidence type="ECO:0000313" key="1">
    <source>
        <dbReference type="EMBL" id="MDP9801983.1"/>
    </source>
</evidence>
<comment type="caution">
    <text evidence="1">The sequence shown here is derived from an EMBL/GenBank/DDBJ whole genome shotgun (WGS) entry which is preliminary data.</text>
</comment>
<accession>A0ABD5AI17</accession>
<gene>
    <name evidence="1" type="ORF">J2771_000237</name>
</gene>
<name>A0ABD5AI17_ACICA</name>
<dbReference type="RefSeq" id="WP_307009188.1">
    <property type="nucleotide sequence ID" value="NZ_JAUSQP010000001.1"/>
</dbReference>
<organism evidence="1 2">
    <name type="scientific">Acinetobacter calcoaceticus</name>
    <dbReference type="NCBI Taxonomy" id="471"/>
    <lineage>
        <taxon>Bacteria</taxon>
        <taxon>Pseudomonadati</taxon>
        <taxon>Pseudomonadota</taxon>
        <taxon>Gammaproteobacteria</taxon>
        <taxon>Moraxellales</taxon>
        <taxon>Moraxellaceae</taxon>
        <taxon>Acinetobacter</taxon>
        <taxon>Acinetobacter calcoaceticus/baumannii complex</taxon>
    </lineage>
</organism>
<evidence type="ECO:0000313" key="2">
    <source>
        <dbReference type="Proteomes" id="UP001240164"/>
    </source>
</evidence>
<dbReference type="Proteomes" id="UP001240164">
    <property type="component" value="Unassembled WGS sequence"/>
</dbReference>
<reference evidence="1 2" key="1">
    <citation type="submission" date="2023-07" db="EMBL/GenBank/DDBJ databases">
        <title>Sorghum-associated microbial communities from plants grown in Nebraska, USA.</title>
        <authorList>
            <person name="Schachtman D."/>
        </authorList>
    </citation>
    <scope>NUCLEOTIDE SEQUENCE [LARGE SCALE GENOMIC DNA]</scope>
    <source>
        <strain evidence="1 2">CC146</strain>
    </source>
</reference>
<dbReference type="EMBL" id="JAUSQP010000001">
    <property type="protein sequence ID" value="MDP9801983.1"/>
    <property type="molecule type" value="Genomic_DNA"/>
</dbReference>
<dbReference type="Gene3D" id="3.40.50.1820">
    <property type="entry name" value="alpha/beta hydrolase"/>
    <property type="match status" value="1"/>
</dbReference>
<sequence length="126" mass="14617">MENIFSDYLVNSPRGKLYIPDGLGPFPSVIILKQYEEKINEPSLDYYARKMNEIGFLAFTFISLSEKQIEILYSHLNSAIDYLTNRSDVDTKKIFLLMADREKTIEINMNLFSDRIHAIASLSWLT</sequence>
<proteinExistence type="predicted"/>